<dbReference type="EMBL" id="JAGFBR010000008">
    <property type="protein sequence ID" value="KAH0463119.1"/>
    <property type="molecule type" value="Genomic_DNA"/>
</dbReference>
<keyword evidence="1" id="KW-0732">Signal</keyword>
<evidence type="ECO:0000256" key="1">
    <source>
        <dbReference type="SAM" id="SignalP"/>
    </source>
</evidence>
<keyword evidence="3" id="KW-1185">Reference proteome</keyword>
<gene>
    <name evidence="2" type="ORF">IEQ34_007701</name>
</gene>
<dbReference type="PANTHER" id="PTHR31355:SF4">
    <property type="entry name" value="TOG DOMAIN-CONTAINING PROTEIN"/>
    <property type="match status" value="1"/>
</dbReference>
<feature type="chain" id="PRO_5043529569" description="Protein SDA1" evidence="1">
    <location>
        <begin position="18"/>
        <end position="207"/>
    </location>
</feature>
<evidence type="ECO:0000313" key="2">
    <source>
        <dbReference type="EMBL" id="KAH0463119.1"/>
    </source>
</evidence>
<dbReference type="AlphaFoldDB" id="A0AAV7H4W7"/>
<protein>
    <recommendedName>
        <fullName evidence="4">Protein SDA1</fullName>
    </recommendedName>
</protein>
<organism evidence="2 3">
    <name type="scientific">Dendrobium chrysotoxum</name>
    <name type="common">Orchid</name>
    <dbReference type="NCBI Taxonomy" id="161865"/>
    <lineage>
        <taxon>Eukaryota</taxon>
        <taxon>Viridiplantae</taxon>
        <taxon>Streptophyta</taxon>
        <taxon>Embryophyta</taxon>
        <taxon>Tracheophyta</taxon>
        <taxon>Spermatophyta</taxon>
        <taxon>Magnoliopsida</taxon>
        <taxon>Liliopsida</taxon>
        <taxon>Asparagales</taxon>
        <taxon>Orchidaceae</taxon>
        <taxon>Epidendroideae</taxon>
        <taxon>Malaxideae</taxon>
        <taxon>Dendrobiinae</taxon>
        <taxon>Dendrobium</taxon>
    </lineage>
</organism>
<name>A0AAV7H4W7_DENCH</name>
<dbReference type="GO" id="GO:0008017">
    <property type="term" value="F:microtubule binding"/>
    <property type="evidence" value="ECO:0007669"/>
    <property type="project" value="InterPro"/>
</dbReference>
<dbReference type="PANTHER" id="PTHR31355">
    <property type="entry name" value="MICROTUBULE-ASSOCIATED PROTEIN TORTIFOLIA1"/>
    <property type="match status" value="1"/>
</dbReference>
<dbReference type="GO" id="GO:0005874">
    <property type="term" value="C:microtubule"/>
    <property type="evidence" value="ECO:0007669"/>
    <property type="project" value="InterPro"/>
</dbReference>
<evidence type="ECO:0000313" key="3">
    <source>
        <dbReference type="Proteomes" id="UP000775213"/>
    </source>
</evidence>
<reference evidence="2 3" key="1">
    <citation type="journal article" date="2021" name="Hortic Res">
        <title>Chromosome-scale assembly of the Dendrobium chrysotoxum genome enhances the understanding of orchid evolution.</title>
        <authorList>
            <person name="Zhang Y."/>
            <person name="Zhang G.Q."/>
            <person name="Zhang D."/>
            <person name="Liu X.D."/>
            <person name="Xu X.Y."/>
            <person name="Sun W.H."/>
            <person name="Yu X."/>
            <person name="Zhu X."/>
            <person name="Wang Z.W."/>
            <person name="Zhao X."/>
            <person name="Zhong W.Y."/>
            <person name="Chen H."/>
            <person name="Yin W.L."/>
            <person name="Huang T."/>
            <person name="Niu S.C."/>
            <person name="Liu Z.J."/>
        </authorList>
    </citation>
    <scope>NUCLEOTIDE SEQUENCE [LARGE SCALE GENOMIC DNA]</scope>
    <source>
        <strain evidence="2">Lindl</strain>
    </source>
</reference>
<accession>A0AAV7H4W7</accession>
<proteinExistence type="predicted"/>
<comment type="caution">
    <text evidence="2">The sequence shown here is derived from an EMBL/GenBank/DDBJ whole genome shotgun (WGS) entry which is preliminary data.</text>
</comment>
<dbReference type="InterPro" id="IPR033337">
    <property type="entry name" value="TORTIFOLIA1/SINE1-2"/>
</dbReference>
<sequence>MMAVAVRMAIAAVVAVAEEEVKGVGFRRRLVRRIYWKLRAEIRRRSEKRQRFSSRYDPFSYALNFDDVVLDMGRNLSPLVQEELQKLEKDPESSRLAMKILKSYATNIGSKAIPQFLAQVSENNNQGSLSGECTISLFEVLARVHGRNIVSQIGCIMTTIIRTLSTSAGSFPLHQACSRVILAIARYGIDPSTPNDEKKIISSLLRH</sequence>
<feature type="signal peptide" evidence="1">
    <location>
        <begin position="1"/>
        <end position="17"/>
    </location>
</feature>
<evidence type="ECO:0008006" key="4">
    <source>
        <dbReference type="Google" id="ProtNLM"/>
    </source>
</evidence>
<dbReference type="Proteomes" id="UP000775213">
    <property type="component" value="Unassembled WGS sequence"/>
</dbReference>